<dbReference type="PANTHER" id="PTHR14413">
    <property type="entry name" value="RIBOSOMAL PROTEIN L17"/>
    <property type="match status" value="1"/>
</dbReference>
<dbReference type="OrthoDB" id="275000at2759"/>
<evidence type="ECO:0000256" key="1">
    <source>
        <dbReference type="ARBA" id="ARBA00008777"/>
    </source>
</evidence>
<evidence type="ECO:0000313" key="9">
    <source>
        <dbReference type="Proteomes" id="UP000007014"/>
    </source>
</evidence>
<dbReference type="STRING" id="280699.M1UTD6"/>
<dbReference type="eggNOG" id="KOG3280">
    <property type="taxonomic scope" value="Eukaryota"/>
</dbReference>
<dbReference type="InterPro" id="IPR047859">
    <property type="entry name" value="Ribosomal_bL17_CS"/>
</dbReference>
<keyword evidence="9" id="KW-1185">Reference proteome</keyword>
<dbReference type="GO" id="GO:0006412">
    <property type="term" value="P:translation"/>
    <property type="evidence" value="ECO:0007669"/>
    <property type="project" value="InterPro"/>
</dbReference>
<evidence type="ECO:0000256" key="2">
    <source>
        <dbReference type="ARBA" id="ARBA00022980"/>
    </source>
</evidence>
<dbReference type="NCBIfam" id="TIGR00059">
    <property type="entry name" value="L17"/>
    <property type="match status" value="1"/>
</dbReference>
<dbReference type="Pfam" id="PF01196">
    <property type="entry name" value="Ribosomal_L17"/>
    <property type="match status" value="1"/>
</dbReference>
<comment type="similarity">
    <text evidence="1 7">Belongs to the bacterial ribosomal protein bL17 family.</text>
</comment>
<organism evidence="8 9">
    <name type="scientific">Cyanidioschyzon merolae (strain NIES-3377 / 10D)</name>
    <name type="common">Unicellular red alga</name>
    <dbReference type="NCBI Taxonomy" id="280699"/>
    <lineage>
        <taxon>Eukaryota</taxon>
        <taxon>Rhodophyta</taxon>
        <taxon>Bangiophyceae</taxon>
        <taxon>Cyanidiales</taxon>
        <taxon>Cyanidiaceae</taxon>
        <taxon>Cyanidioschyzon</taxon>
    </lineage>
</organism>
<dbReference type="FunFam" id="3.90.1030.10:FF:000001">
    <property type="entry name" value="50S ribosomal protein L17"/>
    <property type="match status" value="1"/>
</dbReference>
<dbReference type="Gramene" id="CMM190CT">
    <property type="protein sequence ID" value="CMM190CT"/>
    <property type="gene ID" value="CMM190C"/>
</dbReference>
<accession>M1UTD6</accession>
<dbReference type="Proteomes" id="UP000007014">
    <property type="component" value="Chromosome 13"/>
</dbReference>
<evidence type="ECO:0000256" key="6">
    <source>
        <dbReference type="ARBA" id="ARBA00082728"/>
    </source>
</evidence>
<evidence type="ECO:0000313" key="8">
    <source>
        <dbReference type="EMBL" id="BAM81041.1"/>
    </source>
</evidence>
<dbReference type="HAMAP" id="MF_01368">
    <property type="entry name" value="Ribosomal_bL17"/>
    <property type="match status" value="1"/>
</dbReference>
<evidence type="ECO:0000256" key="3">
    <source>
        <dbReference type="ARBA" id="ARBA00023274"/>
    </source>
</evidence>
<keyword evidence="3 7" id="KW-0687">Ribonucleoprotein</keyword>
<dbReference type="PROSITE" id="PS01167">
    <property type="entry name" value="RIBOSOMAL_L17"/>
    <property type="match status" value="1"/>
</dbReference>
<dbReference type="RefSeq" id="XP_005537077.1">
    <property type="nucleotide sequence ID" value="XM_005537020.1"/>
</dbReference>
<dbReference type="InterPro" id="IPR036373">
    <property type="entry name" value="Ribosomal_bL17_sf"/>
</dbReference>
<name>M1UTD6_CYAM1</name>
<reference evidence="8 9" key="2">
    <citation type="journal article" date="2007" name="BMC Biol.">
        <title>A 100%-complete sequence reveals unusually simple genomic features in the hot-spring red alga Cyanidioschyzon merolae.</title>
        <authorList>
            <person name="Nozaki H."/>
            <person name="Takano H."/>
            <person name="Misumi O."/>
            <person name="Terasawa K."/>
            <person name="Matsuzaki M."/>
            <person name="Maruyama S."/>
            <person name="Nishida K."/>
            <person name="Yagisawa F."/>
            <person name="Yoshida Y."/>
            <person name="Fujiwara T."/>
            <person name="Takio S."/>
            <person name="Tamura K."/>
            <person name="Chung S.J."/>
            <person name="Nakamura S."/>
            <person name="Kuroiwa H."/>
            <person name="Tanaka K."/>
            <person name="Sato N."/>
            <person name="Kuroiwa T."/>
        </authorList>
    </citation>
    <scope>NUCLEOTIDE SEQUENCE [LARGE SCALE GENOMIC DNA]</scope>
    <source>
        <strain evidence="8 9">10D</strain>
    </source>
</reference>
<keyword evidence="2 7" id="KW-0689">Ribosomal protein</keyword>
<sequence>MPSLRTLSSAWRYHKTLLGVSCWTPRSTLAKDVSTRFTGYLSFSQFVACVRVCSDSRQMLSRITLGFVQAPLARVAPASCVAACRVLPARPASVFRGAPLIPSVPVPRFNFAVQTRVPAGSGVLSLEAMRHGDRLKKLNRPADQRKALIRALTTEVLRHGRIKTTVVRAKVVRQYADKMITLAKRGTLAARRQAIGFIYDKQLVHALFEAAPERYGDRNGGYTRIIRAGFRRGDNAELAYIELV</sequence>
<gene>
    <name evidence="8" type="ORF">CYME_CMM190C</name>
</gene>
<dbReference type="InterPro" id="IPR000456">
    <property type="entry name" value="Ribosomal_bL17"/>
</dbReference>
<dbReference type="GO" id="GO:0022625">
    <property type="term" value="C:cytosolic large ribosomal subunit"/>
    <property type="evidence" value="ECO:0007669"/>
    <property type="project" value="TreeGrafter"/>
</dbReference>
<dbReference type="GeneID" id="16994916"/>
<reference evidence="8 9" key="1">
    <citation type="journal article" date="2004" name="Nature">
        <title>Genome sequence of the ultrasmall unicellular red alga Cyanidioschyzon merolae 10D.</title>
        <authorList>
            <person name="Matsuzaki M."/>
            <person name="Misumi O."/>
            <person name="Shin-i T."/>
            <person name="Maruyama S."/>
            <person name="Takahara M."/>
            <person name="Miyagishima S."/>
            <person name="Mori T."/>
            <person name="Nishida K."/>
            <person name="Yagisawa F."/>
            <person name="Nishida K."/>
            <person name="Yoshida Y."/>
            <person name="Nishimura Y."/>
            <person name="Nakao S."/>
            <person name="Kobayashi T."/>
            <person name="Momoyama Y."/>
            <person name="Higashiyama T."/>
            <person name="Minoda A."/>
            <person name="Sano M."/>
            <person name="Nomoto H."/>
            <person name="Oishi K."/>
            <person name="Hayashi H."/>
            <person name="Ohta F."/>
            <person name="Nishizaka S."/>
            <person name="Haga S."/>
            <person name="Miura S."/>
            <person name="Morishita T."/>
            <person name="Kabeya Y."/>
            <person name="Terasawa K."/>
            <person name="Suzuki Y."/>
            <person name="Ishii Y."/>
            <person name="Asakawa S."/>
            <person name="Takano H."/>
            <person name="Ohta N."/>
            <person name="Kuroiwa H."/>
            <person name="Tanaka K."/>
            <person name="Shimizu N."/>
            <person name="Sugano S."/>
            <person name="Sato N."/>
            <person name="Nozaki H."/>
            <person name="Ogasawara N."/>
            <person name="Kohara Y."/>
            <person name="Kuroiwa T."/>
        </authorList>
    </citation>
    <scope>NUCLEOTIDE SEQUENCE [LARGE SCALE GENOMIC DNA]</scope>
    <source>
        <strain evidence="8 9">10D</strain>
    </source>
</reference>
<dbReference type="GO" id="GO:0003735">
    <property type="term" value="F:structural constituent of ribosome"/>
    <property type="evidence" value="ECO:0007669"/>
    <property type="project" value="InterPro"/>
</dbReference>
<dbReference type="EMBL" id="AP006495">
    <property type="protein sequence ID" value="BAM81041.1"/>
    <property type="molecule type" value="Genomic_DNA"/>
</dbReference>
<evidence type="ECO:0000256" key="4">
    <source>
        <dbReference type="ARBA" id="ARBA00072708"/>
    </source>
</evidence>
<dbReference type="SUPFAM" id="SSF64263">
    <property type="entry name" value="Prokaryotic ribosomal protein L17"/>
    <property type="match status" value="1"/>
</dbReference>
<dbReference type="KEGG" id="cme:CYME_CMM190C"/>
<evidence type="ECO:0000256" key="5">
    <source>
        <dbReference type="ARBA" id="ARBA00077677"/>
    </source>
</evidence>
<dbReference type="AlphaFoldDB" id="M1UTD6"/>
<protein>
    <recommendedName>
        <fullName evidence="4">Large ribosomal subunit protein bL17c</fullName>
    </recommendedName>
    <alternativeName>
        <fullName evidence="5">50S ribosomal protein L17, chloroplastic</fullName>
    </alternativeName>
    <alternativeName>
        <fullName evidence="6">CL17</fullName>
    </alternativeName>
</protein>
<evidence type="ECO:0000256" key="7">
    <source>
        <dbReference type="RuleBase" id="RU000660"/>
    </source>
</evidence>
<dbReference type="HOGENOM" id="CLU_1139438_0_0_1"/>
<dbReference type="Gene3D" id="3.90.1030.10">
    <property type="entry name" value="Ribosomal protein L17"/>
    <property type="match status" value="1"/>
</dbReference>
<proteinExistence type="inferred from homology"/>
<dbReference type="PANTHER" id="PTHR14413:SF16">
    <property type="entry name" value="LARGE RIBOSOMAL SUBUNIT PROTEIN BL17M"/>
    <property type="match status" value="1"/>
</dbReference>